<dbReference type="InterPro" id="IPR014001">
    <property type="entry name" value="Helicase_ATP-bd"/>
</dbReference>
<sequence length="237" mass="27495">MYDQVCALRDRGINFATYINSDISMYERQNIINAIKEGEISVVYLSPELLLSYDLRYFIGDRELGLLVIDEAHLVTTWGRDFRIDYWYLGNYIRKLRKYHGHPFPVFALTATAVYGGKNDIVFETVGSLNLPAPKLYIGNVRRDEVNFKIEKFQYKGNHELAKIEKTKRVLMNNVSENTKTIAYFPWTNQIKIVRNEIPGDYESRIGIYYAKVDKTEKQVVVEKFAKGEIAVILATK</sequence>
<evidence type="ECO:0000259" key="6">
    <source>
        <dbReference type="PROSITE" id="PS51192"/>
    </source>
</evidence>
<feature type="non-terminal residue" evidence="7">
    <location>
        <position position="237"/>
    </location>
</feature>
<dbReference type="GO" id="GO:0009378">
    <property type="term" value="F:four-way junction helicase activity"/>
    <property type="evidence" value="ECO:0007669"/>
    <property type="project" value="TreeGrafter"/>
</dbReference>
<comment type="similarity">
    <text evidence="1">Belongs to the helicase family. RecQ subfamily.</text>
</comment>
<name>X1N434_9ZZZZ</name>
<organism evidence="7">
    <name type="scientific">marine sediment metagenome</name>
    <dbReference type="NCBI Taxonomy" id="412755"/>
    <lineage>
        <taxon>unclassified sequences</taxon>
        <taxon>metagenomes</taxon>
        <taxon>ecological metagenomes</taxon>
    </lineage>
</organism>
<comment type="caution">
    <text evidence="7">The sequence shown here is derived from an EMBL/GenBank/DDBJ whole genome shotgun (WGS) entry which is preliminary data.</text>
</comment>
<dbReference type="PANTHER" id="PTHR13710:SF105">
    <property type="entry name" value="ATP-DEPENDENT DNA HELICASE Q1"/>
    <property type="match status" value="1"/>
</dbReference>
<evidence type="ECO:0000256" key="3">
    <source>
        <dbReference type="ARBA" id="ARBA00023235"/>
    </source>
</evidence>
<dbReference type="Gene3D" id="3.40.50.300">
    <property type="entry name" value="P-loop containing nucleotide triphosphate hydrolases"/>
    <property type="match status" value="2"/>
</dbReference>
<dbReference type="GO" id="GO:0006281">
    <property type="term" value="P:DNA repair"/>
    <property type="evidence" value="ECO:0007669"/>
    <property type="project" value="TreeGrafter"/>
</dbReference>
<dbReference type="PANTHER" id="PTHR13710">
    <property type="entry name" value="DNA HELICASE RECQ FAMILY MEMBER"/>
    <property type="match status" value="1"/>
</dbReference>
<dbReference type="GO" id="GO:0043138">
    <property type="term" value="F:3'-5' DNA helicase activity"/>
    <property type="evidence" value="ECO:0007669"/>
    <property type="project" value="UniProtKB-EC"/>
</dbReference>
<proteinExistence type="inferred from homology"/>
<dbReference type="SUPFAM" id="SSF52540">
    <property type="entry name" value="P-loop containing nucleoside triphosphate hydrolases"/>
    <property type="match status" value="1"/>
</dbReference>
<dbReference type="EC" id="5.6.2.4" evidence="5"/>
<evidence type="ECO:0000256" key="2">
    <source>
        <dbReference type="ARBA" id="ARBA00023125"/>
    </source>
</evidence>
<reference evidence="7" key="1">
    <citation type="journal article" date="2014" name="Front. Microbiol.">
        <title>High frequency of phylogenetically diverse reductive dehalogenase-homologous genes in deep subseafloor sedimentary metagenomes.</title>
        <authorList>
            <person name="Kawai M."/>
            <person name="Futagami T."/>
            <person name="Toyoda A."/>
            <person name="Takaki Y."/>
            <person name="Nishi S."/>
            <person name="Hori S."/>
            <person name="Arai W."/>
            <person name="Tsubouchi T."/>
            <person name="Morono Y."/>
            <person name="Uchiyama I."/>
            <person name="Ito T."/>
            <person name="Fujiyama A."/>
            <person name="Inagaki F."/>
            <person name="Takami H."/>
        </authorList>
    </citation>
    <scope>NUCLEOTIDE SEQUENCE</scope>
    <source>
        <strain evidence="7">Expedition CK06-06</strain>
    </source>
</reference>
<dbReference type="GO" id="GO:0043590">
    <property type="term" value="C:bacterial nucleoid"/>
    <property type="evidence" value="ECO:0007669"/>
    <property type="project" value="TreeGrafter"/>
</dbReference>
<dbReference type="GO" id="GO:0030894">
    <property type="term" value="C:replisome"/>
    <property type="evidence" value="ECO:0007669"/>
    <property type="project" value="TreeGrafter"/>
</dbReference>
<dbReference type="InterPro" id="IPR027417">
    <property type="entry name" value="P-loop_NTPase"/>
</dbReference>
<protein>
    <recommendedName>
        <fullName evidence="5">DNA 3'-5' helicase</fullName>
        <ecNumber evidence="5">5.6.2.4</ecNumber>
    </recommendedName>
</protein>
<gene>
    <name evidence="7" type="ORF">S06H3_27953</name>
</gene>
<dbReference type="PROSITE" id="PS51192">
    <property type="entry name" value="HELICASE_ATP_BIND_1"/>
    <property type="match status" value="1"/>
</dbReference>
<comment type="catalytic activity">
    <reaction evidence="4">
        <text>Couples ATP hydrolysis with the unwinding of duplex DNA by translocating in the 3'-5' direction.</text>
        <dbReference type="EC" id="5.6.2.4"/>
    </reaction>
</comment>
<dbReference type="GO" id="GO:0006310">
    <property type="term" value="P:DNA recombination"/>
    <property type="evidence" value="ECO:0007669"/>
    <property type="project" value="TreeGrafter"/>
</dbReference>
<dbReference type="AlphaFoldDB" id="X1N434"/>
<keyword evidence="3" id="KW-0413">Isomerase</keyword>
<dbReference type="GO" id="GO:0005737">
    <property type="term" value="C:cytoplasm"/>
    <property type="evidence" value="ECO:0007669"/>
    <property type="project" value="TreeGrafter"/>
</dbReference>
<dbReference type="EMBL" id="BARV01016268">
    <property type="protein sequence ID" value="GAI24991.1"/>
    <property type="molecule type" value="Genomic_DNA"/>
</dbReference>
<dbReference type="GO" id="GO:0003677">
    <property type="term" value="F:DNA binding"/>
    <property type="evidence" value="ECO:0007669"/>
    <property type="project" value="UniProtKB-KW"/>
</dbReference>
<accession>X1N434</accession>
<evidence type="ECO:0000313" key="7">
    <source>
        <dbReference type="EMBL" id="GAI24991.1"/>
    </source>
</evidence>
<evidence type="ECO:0000256" key="1">
    <source>
        <dbReference type="ARBA" id="ARBA00005446"/>
    </source>
</evidence>
<evidence type="ECO:0000256" key="5">
    <source>
        <dbReference type="ARBA" id="ARBA00034808"/>
    </source>
</evidence>
<feature type="domain" description="Helicase ATP-binding" evidence="6">
    <location>
        <begin position="1"/>
        <end position="131"/>
    </location>
</feature>
<keyword evidence="2" id="KW-0238">DNA-binding</keyword>
<evidence type="ECO:0000256" key="4">
    <source>
        <dbReference type="ARBA" id="ARBA00034617"/>
    </source>
</evidence>